<comment type="subcellular location">
    <subcellularLocation>
        <location evidence="1">Membrane</location>
        <topology evidence="1">Multi-pass membrane protein</topology>
    </subcellularLocation>
</comment>
<evidence type="ECO:0000313" key="8">
    <source>
        <dbReference type="Proteomes" id="UP000298588"/>
    </source>
</evidence>
<keyword evidence="7" id="KW-0436">Ligase</keyword>
<dbReference type="RefSeq" id="WP_137100510.1">
    <property type="nucleotide sequence ID" value="NZ_CP039865.1"/>
</dbReference>
<keyword evidence="4 5" id="KW-0472">Membrane</keyword>
<keyword evidence="3 5" id="KW-1133">Transmembrane helix</keyword>
<keyword evidence="2 5" id="KW-0812">Transmembrane</keyword>
<evidence type="ECO:0000256" key="5">
    <source>
        <dbReference type="SAM" id="Phobius"/>
    </source>
</evidence>
<feature type="domain" description="O-antigen ligase-related" evidence="6">
    <location>
        <begin position="210"/>
        <end position="347"/>
    </location>
</feature>
<evidence type="ECO:0000256" key="1">
    <source>
        <dbReference type="ARBA" id="ARBA00004141"/>
    </source>
</evidence>
<feature type="transmembrane region" description="Helical" evidence="5">
    <location>
        <begin position="345"/>
        <end position="363"/>
    </location>
</feature>
<evidence type="ECO:0000313" key="7">
    <source>
        <dbReference type="EMBL" id="QCK87181.1"/>
    </source>
</evidence>
<evidence type="ECO:0000256" key="3">
    <source>
        <dbReference type="ARBA" id="ARBA00022989"/>
    </source>
</evidence>
<proteinExistence type="predicted"/>
<evidence type="ECO:0000256" key="4">
    <source>
        <dbReference type="ARBA" id="ARBA00023136"/>
    </source>
</evidence>
<name>A0A4D7QKN9_9HYPH</name>
<feature type="transmembrane region" description="Helical" evidence="5">
    <location>
        <begin position="102"/>
        <end position="123"/>
    </location>
</feature>
<protein>
    <submittedName>
        <fullName evidence="7">O-antigen ligase domain-containing protein</fullName>
    </submittedName>
</protein>
<evidence type="ECO:0000259" key="6">
    <source>
        <dbReference type="Pfam" id="PF04932"/>
    </source>
</evidence>
<feature type="transmembrane region" description="Helical" evidence="5">
    <location>
        <begin position="77"/>
        <end position="96"/>
    </location>
</feature>
<evidence type="ECO:0000256" key="2">
    <source>
        <dbReference type="ARBA" id="ARBA00022692"/>
    </source>
</evidence>
<dbReference type="KEGG" id="paqt:E8L99_16155"/>
<keyword evidence="8" id="KW-1185">Reference proteome</keyword>
<dbReference type="GO" id="GO:0016020">
    <property type="term" value="C:membrane"/>
    <property type="evidence" value="ECO:0007669"/>
    <property type="project" value="UniProtKB-SubCell"/>
</dbReference>
<feature type="transmembrane region" description="Helical" evidence="5">
    <location>
        <begin position="130"/>
        <end position="153"/>
    </location>
</feature>
<feature type="transmembrane region" description="Helical" evidence="5">
    <location>
        <begin position="52"/>
        <end position="70"/>
    </location>
</feature>
<dbReference type="Proteomes" id="UP000298588">
    <property type="component" value="Chromosome"/>
</dbReference>
<dbReference type="PANTHER" id="PTHR37422">
    <property type="entry name" value="TEICHURONIC ACID BIOSYNTHESIS PROTEIN TUAE"/>
    <property type="match status" value="1"/>
</dbReference>
<reference evidence="7 8" key="1">
    <citation type="submission" date="2019-04" db="EMBL/GenBank/DDBJ databases">
        <title>Phreatobacter aquaticus sp. nov.</title>
        <authorList>
            <person name="Choi A."/>
            <person name="Baek K."/>
        </authorList>
    </citation>
    <scope>NUCLEOTIDE SEQUENCE [LARGE SCALE GENOMIC DNA]</scope>
    <source>
        <strain evidence="7 8">NMCR1094</strain>
    </source>
</reference>
<dbReference type="PANTHER" id="PTHR37422:SF21">
    <property type="entry name" value="EXOQ-LIKE PROTEIN"/>
    <property type="match status" value="1"/>
</dbReference>
<dbReference type="Pfam" id="PF04932">
    <property type="entry name" value="Wzy_C"/>
    <property type="match status" value="1"/>
</dbReference>
<feature type="transmembrane region" description="Helical" evidence="5">
    <location>
        <begin position="202"/>
        <end position="218"/>
    </location>
</feature>
<dbReference type="EMBL" id="CP039865">
    <property type="protein sequence ID" value="QCK87181.1"/>
    <property type="molecule type" value="Genomic_DNA"/>
</dbReference>
<dbReference type="InterPro" id="IPR007016">
    <property type="entry name" value="O-antigen_ligase-rel_domated"/>
</dbReference>
<dbReference type="InterPro" id="IPR051533">
    <property type="entry name" value="WaaL-like"/>
</dbReference>
<dbReference type="OrthoDB" id="9796592at2"/>
<feature type="transmembrane region" description="Helical" evidence="5">
    <location>
        <begin position="250"/>
        <end position="273"/>
    </location>
</feature>
<gene>
    <name evidence="7" type="ORF">E8L99_16155</name>
</gene>
<organism evidence="7 8">
    <name type="scientific">Phreatobacter aquaticus</name>
    <dbReference type="NCBI Taxonomy" id="2570229"/>
    <lineage>
        <taxon>Bacteria</taxon>
        <taxon>Pseudomonadati</taxon>
        <taxon>Pseudomonadota</taxon>
        <taxon>Alphaproteobacteria</taxon>
        <taxon>Hyphomicrobiales</taxon>
        <taxon>Phreatobacteraceae</taxon>
        <taxon>Phreatobacter</taxon>
    </lineage>
</organism>
<dbReference type="AlphaFoldDB" id="A0A4D7QKN9"/>
<accession>A0A4D7QKN9</accession>
<feature type="transmembrane region" description="Helical" evidence="5">
    <location>
        <begin position="178"/>
        <end position="195"/>
    </location>
</feature>
<dbReference type="GO" id="GO:0016874">
    <property type="term" value="F:ligase activity"/>
    <property type="evidence" value="ECO:0007669"/>
    <property type="project" value="UniProtKB-KW"/>
</dbReference>
<sequence>MSLTSALPGPAAAAPPRRLSHGTERFEGFRQKLLFLMMVGGAFVFAEPSPYEIGAALAIGAFCITGALTLQRVHMPLIFTLVAYCLGLTIAAIPVLGSLKVVPWVAVSWYLAITMVFFAMIAAENAEARLAIIVKGWTLAALIATLAGIAGYFRLFPGAFDLFTLYGRAKGTFNDPNVFGPFLIFPMLMAIQVFFRGSGRAMVKAGAVLGVTMLGLLLSFSRGAWIHFGLSAVLMIALLFLVARSRHERARIIIVCAAGLVLLAGLIVVALSFDKVAELMRERANFNQSYDNGPMGRFGRHVYGWQMALDLPNGIGPLQFSRFFPEDAHNVYLNSFMSGGWTAGIAYHVLVGLTLVVGLAASLRFRPTQPVAIALFASFSGLAFEGKIIDTEHWRHFWVLGGLLWGLCVAERVAVRRETN</sequence>
<feature type="transmembrane region" description="Helical" evidence="5">
    <location>
        <begin position="224"/>
        <end position="243"/>
    </location>
</feature>